<evidence type="ECO:0000313" key="1">
    <source>
        <dbReference type="EMBL" id="KAG2891578.1"/>
    </source>
</evidence>
<evidence type="ECO:0008006" key="3">
    <source>
        <dbReference type="Google" id="ProtNLM"/>
    </source>
</evidence>
<sequence length="135" mass="14973">MQFVLSVALKYESHFNLSQWAMAVLRARFLLTSGHLVATCLLVGTEAASIPAYLSFALAVGNLFAGLDVFSSMKNAVHIFCHFLGGVLVCQMILHGLDPARYLWYVVLLTHLPSSLCTLDTIAQLFFLKTARYPY</sequence>
<dbReference type="EMBL" id="RCMI01001056">
    <property type="protein sequence ID" value="KAG2891578.1"/>
    <property type="molecule type" value="Genomic_DNA"/>
</dbReference>
<comment type="caution">
    <text evidence="1">The sequence shown here is derived from an EMBL/GenBank/DDBJ whole genome shotgun (WGS) entry which is preliminary data.</text>
</comment>
<organism evidence="1 2">
    <name type="scientific">Phytophthora cactorum</name>
    <dbReference type="NCBI Taxonomy" id="29920"/>
    <lineage>
        <taxon>Eukaryota</taxon>
        <taxon>Sar</taxon>
        <taxon>Stramenopiles</taxon>
        <taxon>Oomycota</taxon>
        <taxon>Peronosporomycetes</taxon>
        <taxon>Peronosporales</taxon>
        <taxon>Peronosporaceae</taxon>
        <taxon>Phytophthora</taxon>
    </lineage>
</organism>
<dbReference type="VEuPathDB" id="FungiDB:PC110_g17833"/>
<accession>A0A8T1B219</accession>
<evidence type="ECO:0000313" key="2">
    <source>
        <dbReference type="Proteomes" id="UP000774804"/>
    </source>
</evidence>
<dbReference type="Proteomes" id="UP000774804">
    <property type="component" value="Unassembled WGS sequence"/>
</dbReference>
<dbReference type="AlphaFoldDB" id="A0A8T1B219"/>
<gene>
    <name evidence="1" type="ORF">PC115_g19144</name>
</gene>
<protein>
    <recommendedName>
        <fullName evidence="3">Transmembrane protein 107</fullName>
    </recommendedName>
</protein>
<name>A0A8T1B219_9STRA</name>
<dbReference type="Pfam" id="PF14995">
    <property type="entry name" value="TMEM107"/>
    <property type="match status" value="1"/>
</dbReference>
<dbReference type="InterPro" id="IPR029248">
    <property type="entry name" value="TMEM107"/>
</dbReference>
<proteinExistence type="predicted"/>
<reference evidence="1" key="1">
    <citation type="submission" date="2018-10" db="EMBL/GenBank/DDBJ databases">
        <title>Effector identification in a new, highly contiguous assembly of the strawberry crown rot pathogen Phytophthora cactorum.</title>
        <authorList>
            <person name="Armitage A.D."/>
            <person name="Nellist C.F."/>
            <person name="Bates H."/>
            <person name="Vickerstaff R.J."/>
            <person name="Harrison R.J."/>
        </authorList>
    </citation>
    <scope>NUCLEOTIDE SEQUENCE</scope>
    <source>
        <strain evidence="1">4032</strain>
    </source>
</reference>